<dbReference type="CDD" id="cd00009">
    <property type="entry name" value="AAA"/>
    <property type="match status" value="1"/>
</dbReference>
<keyword evidence="5" id="KW-1185">Reference proteome</keyword>
<proteinExistence type="inferred from homology"/>
<dbReference type="PANTHER" id="PTHR12169">
    <property type="entry name" value="ATPASE N2B"/>
    <property type="match status" value="1"/>
</dbReference>
<evidence type="ECO:0008006" key="6">
    <source>
        <dbReference type="Google" id="ProtNLM"/>
    </source>
</evidence>
<sequence length="486" mass="56148">MLLYRPIHRTSPLILRLSYHCNVSCINSLFLKPYSQLVSRPLPIFSIPKNSHLYSTIAKTTTPLQIYMNAIQKNLIKKDPHQISVLQSLQNIYFEINDYLDNQTKSSKLRWMLEKVKLLKKTCPPMGLYMQVFFTLFILYGGVGTGKTTVMDMFYNSLETDLKKRVHFHSFMLEIHARLHDLKKQGLKSSNKQPITIVADEIASVTKILCFDEFQVIDIADAMLLRQLLTELFKKNVVIICTSNRHPDDLYKNGLQRESFLSTIELLKDNCIVQSLDTGTDYRRNHSSSVNLYISSQDPKSDAVLNSTFDHLSSLTAYPIIKNKKIHFLGRDLTIRQSSHDIGYMKFQDICQDNLSAADYIEIAKHYKVIILSNVPQLGAAERDQARRFITFIDSLYENQIVLVMSCEYDIFNLFNIMSFDSQKIDCNSTKTKSGLVTGEEERFAFDRTLSRLVEMRTKDYLNLVAPKTYLNFFLNFDIKSFNVDS</sequence>
<dbReference type="Pfam" id="PF03969">
    <property type="entry name" value="AFG1_ATPase"/>
    <property type="match status" value="1"/>
</dbReference>
<dbReference type="PANTHER" id="PTHR12169:SF6">
    <property type="entry name" value="AFG1-LIKE ATPASE"/>
    <property type="match status" value="1"/>
</dbReference>
<comment type="similarity">
    <text evidence="1">Belongs to the AFG1 ATPase family.</text>
</comment>
<evidence type="ECO:0000256" key="1">
    <source>
        <dbReference type="ARBA" id="ARBA00010322"/>
    </source>
</evidence>
<name>A0A2T9YG87_9FUNG</name>
<gene>
    <name evidence="4" type="ORF">BB561_004435</name>
</gene>
<dbReference type="Gene3D" id="3.40.50.300">
    <property type="entry name" value="P-loop containing nucleotide triphosphate hydrolases"/>
    <property type="match status" value="1"/>
</dbReference>
<protein>
    <recommendedName>
        <fullName evidence="6">AAA+ ATPase domain-containing protein</fullName>
    </recommendedName>
</protein>
<comment type="caution">
    <text evidence="4">The sequence shown here is derived from an EMBL/GenBank/DDBJ whole genome shotgun (WGS) entry which is preliminary data.</text>
</comment>
<evidence type="ECO:0000313" key="5">
    <source>
        <dbReference type="Proteomes" id="UP000245383"/>
    </source>
</evidence>
<dbReference type="EMBL" id="MBFR01000205">
    <property type="protein sequence ID" value="PVU91368.1"/>
    <property type="molecule type" value="Genomic_DNA"/>
</dbReference>
<keyword evidence="2" id="KW-0547">Nucleotide-binding</keyword>
<dbReference type="SUPFAM" id="SSF52540">
    <property type="entry name" value="P-loop containing nucleoside triphosphate hydrolases"/>
    <property type="match status" value="1"/>
</dbReference>
<reference evidence="4 5" key="1">
    <citation type="journal article" date="2018" name="MBio">
        <title>Comparative Genomics Reveals the Core Gene Toolbox for the Fungus-Insect Symbiosis.</title>
        <authorList>
            <person name="Wang Y."/>
            <person name="Stata M."/>
            <person name="Wang W."/>
            <person name="Stajich J.E."/>
            <person name="White M.M."/>
            <person name="Moncalvo J.M."/>
        </authorList>
    </citation>
    <scope>NUCLEOTIDE SEQUENCE [LARGE SCALE GENOMIC DNA]</scope>
    <source>
        <strain evidence="4 5">SWE-8-4</strain>
    </source>
</reference>
<dbReference type="AlphaFoldDB" id="A0A2T9YG87"/>
<organism evidence="4 5">
    <name type="scientific">Smittium simulii</name>
    <dbReference type="NCBI Taxonomy" id="133385"/>
    <lineage>
        <taxon>Eukaryota</taxon>
        <taxon>Fungi</taxon>
        <taxon>Fungi incertae sedis</taxon>
        <taxon>Zoopagomycota</taxon>
        <taxon>Kickxellomycotina</taxon>
        <taxon>Harpellomycetes</taxon>
        <taxon>Harpellales</taxon>
        <taxon>Legeriomycetaceae</taxon>
        <taxon>Smittium</taxon>
    </lineage>
</organism>
<dbReference type="GO" id="GO:0016887">
    <property type="term" value="F:ATP hydrolysis activity"/>
    <property type="evidence" value="ECO:0007669"/>
    <property type="project" value="InterPro"/>
</dbReference>
<accession>A0A2T9YG87</accession>
<evidence type="ECO:0000256" key="3">
    <source>
        <dbReference type="ARBA" id="ARBA00022840"/>
    </source>
</evidence>
<dbReference type="InterPro" id="IPR027417">
    <property type="entry name" value="P-loop_NTPase"/>
</dbReference>
<evidence type="ECO:0000256" key="2">
    <source>
        <dbReference type="ARBA" id="ARBA00022741"/>
    </source>
</evidence>
<dbReference type="STRING" id="133385.A0A2T9YG87"/>
<dbReference type="Proteomes" id="UP000245383">
    <property type="component" value="Unassembled WGS sequence"/>
</dbReference>
<dbReference type="GO" id="GO:0005524">
    <property type="term" value="F:ATP binding"/>
    <property type="evidence" value="ECO:0007669"/>
    <property type="project" value="UniProtKB-KW"/>
</dbReference>
<dbReference type="OrthoDB" id="548867at2759"/>
<keyword evidence="3" id="KW-0067">ATP-binding</keyword>
<evidence type="ECO:0000313" key="4">
    <source>
        <dbReference type="EMBL" id="PVU91368.1"/>
    </source>
</evidence>
<dbReference type="NCBIfam" id="NF040713">
    <property type="entry name" value="ZapE"/>
    <property type="match status" value="1"/>
</dbReference>
<dbReference type="InterPro" id="IPR005654">
    <property type="entry name" value="ATPase_AFG1-like"/>
</dbReference>
<dbReference type="GO" id="GO:0005737">
    <property type="term" value="C:cytoplasm"/>
    <property type="evidence" value="ECO:0007669"/>
    <property type="project" value="TreeGrafter"/>
</dbReference>